<dbReference type="Proteomes" id="UP000325577">
    <property type="component" value="Linkage Group LG3"/>
</dbReference>
<dbReference type="PANTHER" id="PTHR24128">
    <property type="entry name" value="HOMEOBOX PROTEIN WARIAI"/>
    <property type="match status" value="1"/>
</dbReference>
<organism evidence="1 2">
    <name type="scientific">Nyssa sinensis</name>
    <dbReference type="NCBI Taxonomy" id="561372"/>
    <lineage>
        <taxon>Eukaryota</taxon>
        <taxon>Viridiplantae</taxon>
        <taxon>Streptophyta</taxon>
        <taxon>Embryophyta</taxon>
        <taxon>Tracheophyta</taxon>
        <taxon>Spermatophyta</taxon>
        <taxon>Magnoliopsida</taxon>
        <taxon>eudicotyledons</taxon>
        <taxon>Gunneridae</taxon>
        <taxon>Pentapetalae</taxon>
        <taxon>asterids</taxon>
        <taxon>Cornales</taxon>
        <taxon>Nyssaceae</taxon>
        <taxon>Nyssa</taxon>
    </lineage>
</organism>
<gene>
    <name evidence="1" type="ORF">F0562_007918</name>
</gene>
<dbReference type="Gene3D" id="1.25.40.20">
    <property type="entry name" value="Ankyrin repeat-containing domain"/>
    <property type="match status" value="1"/>
</dbReference>
<dbReference type="AlphaFoldDB" id="A0A5J5A810"/>
<reference evidence="1 2" key="1">
    <citation type="submission" date="2019-09" db="EMBL/GenBank/DDBJ databases">
        <title>A chromosome-level genome assembly of the Chinese tupelo Nyssa sinensis.</title>
        <authorList>
            <person name="Yang X."/>
            <person name="Kang M."/>
            <person name="Yang Y."/>
            <person name="Xiong H."/>
            <person name="Wang M."/>
            <person name="Zhang Z."/>
            <person name="Wang Z."/>
            <person name="Wu H."/>
            <person name="Ma T."/>
            <person name="Liu J."/>
            <person name="Xi Z."/>
        </authorList>
    </citation>
    <scope>NUCLEOTIDE SEQUENCE [LARGE SCALE GENOMIC DNA]</scope>
    <source>
        <strain evidence="1">J267</strain>
        <tissue evidence="1">Leaf</tissue>
    </source>
</reference>
<dbReference type="OrthoDB" id="674805at2759"/>
<name>A0A5J5A810_9ASTE</name>
<dbReference type="SUPFAM" id="SSF48403">
    <property type="entry name" value="Ankyrin repeat"/>
    <property type="match status" value="1"/>
</dbReference>
<proteinExistence type="predicted"/>
<dbReference type="InterPro" id="IPR036770">
    <property type="entry name" value="Ankyrin_rpt-contain_sf"/>
</dbReference>
<dbReference type="PANTHER" id="PTHR24128:SF24">
    <property type="entry name" value="ANKYRIN REPEAT PROTEIN"/>
    <property type="match status" value="1"/>
</dbReference>
<evidence type="ECO:0000313" key="2">
    <source>
        <dbReference type="Proteomes" id="UP000325577"/>
    </source>
</evidence>
<sequence length="161" mass="17864">MDDRLRQAIYGLHAWITQADDRMDENLRQAIDTLRASITAADDNGNIDALYASIRVNPKLLESIDQIPFLETPLHIAAAAAGQFLCACPESIEDLTVRGETAVHIAVANGGSKPFEILLGWLHWTDKEDVRNWEDGARNTLLHIAASNNQPQARYLSLTFV</sequence>
<accession>A0A5J5A810</accession>
<protein>
    <recommendedName>
        <fullName evidence="3">PGG domain-containing protein</fullName>
    </recommendedName>
</protein>
<evidence type="ECO:0000313" key="1">
    <source>
        <dbReference type="EMBL" id="KAA8525982.1"/>
    </source>
</evidence>
<keyword evidence="2" id="KW-1185">Reference proteome</keyword>
<dbReference type="EMBL" id="CM018046">
    <property type="protein sequence ID" value="KAA8525982.1"/>
    <property type="molecule type" value="Genomic_DNA"/>
</dbReference>
<evidence type="ECO:0008006" key="3">
    <source>
        <dbReference type="Google" id="ProtNLM"/>
    </source>
</evidence>